<protein>
    <submittedName>
        <fullName evidence="2">Uncharacterized protein</fullName>
    </submittedName>
</protein>
<gene>
    <name evidence="2" type="ORF">NAEGRDRAFT_79747</name>
</gene>
<evidence type="ECO:0000313" key="2">
    <source>
        <dbReference type="EMBL" id="EFC44444.1"/>
    </source>
</evidence>
<dbReference type="AlphaFoldDB" id="D2VFE0"/>
<dbReference type="Pfam" id="PF14895">
    <property type="entry name" value="PPPI_inhib"/>
    <property type="match status" value="1"/>
</dbReference>
<dbReference type="RefSeq" id="XP_002677188.1">
    <property type="nucleotide sequence ID" value="XM_002677142.1"/>
</dbReference>
<dbReference type="PANTHER" id="PTHR21055">
    <property type="entry name" value="PROTEIN PHOSPHATASE 1 REGULATORY SUBUNIT 36"/>
    <property type="match status" value="1"/>
</dbReference>
<proteinExistence type="predicted"/>
<accession>D2VFE0</accession>
<dbReference type="Proteomes" id="UP000006671">
    <property type="component" value="Unassembled WGS sequence"/>
</dbReference>
<reference evidence="2 3" key="1">
    <citation type="journal article" date="2010" name="Cell">
        <title>The genome of Naegleria gruberi illuminates early eukaryotic versatility.</title>
        <authorList>
            <person name="Fritz-Laylin L.K."/>
            <person name="Prochnik S.E."/>
            <person name="Ginger M.L."/>
            <person name="Dacks J.B."/>
            <person name="Carpenter M.L."/>
            <person name="Field M.C."/>
            <person name="Kuo A."/>
            <person name="Paredez A."/>
            <person name="Chapman J."/>
            <person name="Pham J."/>
            <person name="Shu S."/>
            <person name="Neupane R."/>
            <person name="Cipriano M."/>
            <person name="Mancuso J."/>
            <person name="Tu H."/>
            <person name="Salamov A."/>
            <person name="Lindquist E."/>
            <person name="Shapiro H."/>
            <person name="Lucas S."/>
            <person name="Grigoriev I.V."/>
            <person name="Cande W.Z."/>
            <person name="Fulton C."/>
            <person name="Rokhsar D.S."/>
            <person name="Dawson S.C."/>
        </authorList>
    </citation>
    <scope>NUCLEOTIDE SEQUENCE [LARGE SCALE GENOMIC DNA]</scope>
    <source>
        <strain evidence="2 3">NEG-M</strain>
    </source>
</reference>
<dbReference type="KEGG" id="ngr:NAEGRDRAFT_79747"/>
<dbReference type="InParanoid" id="D2VFE0"/>
<dbReference type="GO" id="GO:0019902">
    <property type="term" value="F:phosphatase binding"/>
    <property type="evidence" value="ECO:0007669"/>
    <property type="project" value="InterPro"/>
</dbReference>
<feature type="region of interest" description="Disordered" evidence="1">
    <location>
        <begin position="310"/>
        <end position="334"/>
    </location>
</feature>
<organism evidence="3">
    <name type="scientific">Naegleria gruberi</name>
    <name type="common">Amoeba</name>
    <dbReference type="NCBI Taxonomy" id="5762"/>
    <lineage>
        <taxon>Eukaryota</taxon>
        <taxon>Discoba</taxon>
        <taxon>Heterolobosea</taxon>
        <taxon>Tetramitia</taxon>
        <taxon>Eutetramitia</taxon>
        <taxon>Vahlkampfiidae</taxon>
        <taxon>Naegleria</taxon>
    </lineage>
</organism>
<dbReference type="OMA" id="AKRECIN"/>
<dbReference type="InterPro" id="IPR026142">
    <property type="entry name" value="Pro_pase_1_reg_su_36"/>
</dbReference>
<name>D2VFE0_NAEGR</name>
<evidence type="ECO:0000256" key="1">
    <source>
        <dbReference type="SAM" id="MobiDB-lite"/>
    </source>
</evidence>
<feature type="region of interest" description="Disordered" evidence="1">
    <location>
        <begin position="1"/>
        <end position="24"/>
    </location>
</feature>
<dbReference type="GeneID" id="8851201"/>
<dbReference type="VEuPathDB" id="AmoebaDB:NAEGRDRAFT_79747"/>
<dbReference type="OrthoDB" id="6724830at2759"/>
<keyword evidence="3" id="KW-1185">Reference proteome</keyword>
<evidence type="ECO:0000313" key="3">
    <source>
        <dbReference type="Proteomes" id="UP000006671"/>
    </source>
</evidence>
<sequence length="334" mass="38624">MSMRHRSNLIKMASVPENQESTVNADFATSDRKTNDETASQTSYTASVLSGKYSKISQSKKNKVFNLEKTKMEAWTFVLSKKKAFEHHSKFCEMFLEFLSSEMSDRLLSLCIIYISNILKYERYRVKYELKLTEEHYEPMVEAKRECINNLTELSYAYSQILQEYTFRSPHNLRFRDTVKETMFFEALYMVAAYVTTADFSNQKLQSIIENEIGRLFRTKHFRATDQEKPKFLTAEESFKLKHYGFKLPSDTLKRRKITTAVNARSPLVSSVFPAFNRVAQDMDFAFEQINLDIPPHILFSIKDISGKMGGESSKEEEASLSSKQSILNASGMV</sequence>
<dbReference type="PANTHER" id="PTHR21055:SF3">
    <property type="entry name" value="PROTEIN PHOSPHATASE 1 REGULATORY SUBUNIT 36"/>
    <property type="match status" value="1"/>
</dbReference>
<dbReference type="EMBL" id="GG738868">
    <property type="protein sequence ID" value="EFC44444.1"/>
    <property type="molecule type" value="Genomic_DNA"/>
</dbReference>